<proteinExistence type="predicted"/>
<reference evidence="2 3" key="2">
    <citation type="submission" date="2017-12" db="EMBL/GenBank/DDBJ databases">
        <title>Genome sequence of Rhizobium sullae HCNT1 isolated from Sulla coronaria nodules and featuring peculiar denitrification phenotypes.</title>
        <authorList>
            <person name="De Diego-Diaz B."/>
            <person name="Treu L."/>
            <person name="Campanaro S."/>
            <person name="Da Silva Duarte V."/>
            <person name="Basaglia M."/>
            <person name="Favaro L."/>
            <person name="Casella S."/>
            <person name="Squartini A."/>
        </authorList>
    </citation>
    <scope>NUCLEOTIDE SEQUENCE [LARGE SCALE GENOMIC DNA]</scope>
    <source>
        <strain evidence="2 3">HCNT1</strain>
    </source>
</reference>
<sequence>MRVTQILMGLAAAATLMTAPAPSFSQDFEFYIGRDQPRYYYDDDDYERPRYRYDRQRPRWRQCTSGQALNISRRYLRNPRVARTSYDSIVIIGRGRVNERIRMVFGREPGCPRIG</sequence>
<feature type="signal peptide" evidence="1">
    <location>
        <begin position="1"/>
        <end position="25"/>
    </location>
</feature>
<evidence type="ECO:0000313" key="3">
    <source>
        <dbReference type="Proteomes" id="UP000232164"/>
    </source>
</evidence>
<dbReference type="Proteomes" id="UP000232164">
    <property type="component" value="Unassembled WGS sequence"/>
</dbReference>
<accession>A0A2N0D0K0</accession>
<gene>
    <name evidence="2" type="ORF">CWR43_30740</name>
</gene>
<organism evidence="2 3">
    <name type="scientific">Rhizobium sullae</name>
    <name type="common">Rhizobium hedysari</name>
    <dbReference type="NCBI Taxonomy" id="50338"/>
    <lineage>
        <taxon>Bacteria</taxon>
        <taxon>Pseudomonadati</taxon>
        <taxon>Pseudomonadota</taxon>
        <taxon>Alphaproteobacteria</taxon>
        <taxon>Hyphomicrobiales</taxon>
        <taxon>Rhizobiaceae</taxon>
        <taxon>Rhizobium/Agrobacterium group</taxon>
        <taxon>Rhizobium</taxon>
    </lineage>
</organism>
<protein>
    <recommendedName>
        <fullName evidence="4">Antifreeze protein</fullName>
    </recommendedName>
</protein>
<evidence type="ECO:0000313" key="2">
    <source>
        <dbReference type="EMBL" id="PKA39646.1"/>
    </source>
</evidence>
<name>A0A2N0D0K0_RHISU</name>
<feature type="chain" id="PRO_5014728606" description="Antifreeze protein" evidence="1">
    <location>
        <begin position="26"/>
        <end position="115"/>
    </location>
</feature>
<keyword evidence="1" id="KW-0732">Signal</keyword>
<reference evidence="2 3" key="1">
    <citation type="submission" date="2017-11" db="EMBL/GenBank/DDBJ databases">
        <authorList>
            <person name="Han C.G."/>
        </authorList>
    </citation>
    <scope>NUCLEOTIDE SEQUENCE [LARGE SCALE GENOMIC DNA]</scope>
    <source>
        <strain evidence="2 3">HCNT1</strain>
    </source>
</reference>
<evidence type="ECO:0000256" key="1">
    <source>
        <dbReference type="SAM" id="SignalP"/>
    </source>
</evidence>
<dbReference type="EMBL" id="PIQN01000026">
    <property type="protein sequence ID" value="PKA39646.1"/>
    <property type="molecule type" value="Genomic_DNA"/>
</dbReference>
<dbReference type="AlphaFoldDB" id="A0A2N0D0K0"/>
<comment type="caution">
    <text evidence="2">The sequence shown here is derived from an EMBL/GenBank/DDBJ whole genome shotgun (WGS) entry which is preliminary data.</text>
</comment>
<evidence type="ECO:0008006" key="4">
    <source>
        <dbReference type="Google" id="ProtNLM"/>
    </source>
</evidence>